<accession>A0ABS7IU25</accession>
<dbReference type="EMBL" id="JAIGNK010000001">
    <property type="protein sequence ID" value="MBX7456874.1"/>
    <property type="molecule type" value="Genomic_DNA"/>
</dbReference>
<gene>
    <name evidence="1" type="ORF">K3152_01305</name>
</gene>
<keyword evidence="2" id="KW-1185">Reference proteome</keyword>
<evidence type="ECO:0000313" key="2">
    <source>
        <dbReference type="Proteomes" id="UP000783253"/>
    </source>
</evidence>
<comment type="caution">
    <text evidence="1">The sequence shown here is derived from an EMBL/GenBank/DDBJ whole genome shotgun (WGS) entry which is preliminary data.</text>
</comment>
<sequence>MMRAIRARMGRLTAVSCLLLASVQFAILSCDISVPVLSDSMGPCVWIGPKGCLV</sequence>
<protein>
    <submittedName>
        <fullName evidence="1">Uncharacterized protein</fullName>
    </submittedName>
</protein>
<dbReference type="Proteomes" id="UP000783253">
    <property type="component" value="Unassembled WGS sequence"/>
</dbReference>
<evidence type="ECO:0000313" key="1">
    <source>
        <dbReference type="EMBL" id="MBX7456874.1"/>
    </source>
</evidence>
<organism evidence="1 2">
    <name type="scientific">Qipengyuania polymorpha</name>
    <dbReference type="NCBI Taxonomy" id="2867234"/>
    <lineage>
        <taxon>Bacteria</taxon>
        <taxon>Pseudomonadati</taxon>
        <taxon>Pseudomonadota</taxon>
        <taxon>Alphaproteobacteria</taxon>
        <taxon>Sphingomonadales</taxon>
        <taxon>Erythrobacteraceae</taxon>
        <taxon>Qipengyuania</taxon>
    </lineage>
</organism>
<dbReference type="PROSITE" id="PS51257">
    <property type="entry name" value="PROKAR_LIPOPROTEIN"/>
    <property type="match status" value="1"/>
</dbReference>
<name>A0ABS7IU25_9SPHN</name>
<proteinExistence type="predicted"/>
<dbReference type="RefSeq" id="WP_221572296.1">
    <property type="nucleotide sequence ID" value="NZ_JAIGNK010000001.1"/>
</dbReference>
<reference evidence="1 2" key="1">
    <citation type="submission" date="2021-08" db="EMBL/GenBank/DDBJ databases">
        <title>Comparative Genomics Analysis of the Genus Qipengyuania Reveals Extensive Genetic Diversity and Metabolic Versatility, Including the Description of Fifteen Novel Species.</title>
        <authorList>
            <person name="Liu Y."/>
        </authorList>
    </citation>
    <scope>NUCLEOTIDE SEQUENCE [LARGE SCALE GENOMIC DNA]</scope>
    <source>
        <strain evidence="1 2">1NDH17</strain>
    </source>
</reference>